<keyword evidence="2" id="KW-0812">Transmembrane</keyword>
<evidence type="ECO:0000313" key="3">
    <source>
        <dbReference type="EMBL" id="KAE9590039.1"/>
    </source>
</evidence>
<organism evidence="3 4">
    <name type="scientific">Lupinus albus</name>
    <name type="common">White lupine</name>
    <name type="synonym">Lupinus termis</name>
    <dbReference type="NCBI Taxonomy" id="3870"/>
    <lineage>
        <taxon>Eukaryota</taxon>
        <taxon>Viridiplantae</taxon>
        <taxon>Streptophyta</taxon>
        <taxon>Embryophyta</taxon>
        <taxon>Tracheophyta</taxon>
        <taxon>Spermatophyta</taxon>
        <taxon>Magnoliopsida</taxon>
        <taxon>eudicotyledons</taxon>
        <taxon>Gunneridae</taxon>
        <taxon>Pentapetalae</taxon>
        <taxon>rosids</taxon>
        <taxon>fabids</taxon>
        <taxon>Fabales</taxon>
        <taxon>Fabaceae</taxon>
        <taxon>Papilionoideae</taxon>
        <taxon>50 kb inversion clade</taxon>
        <taxon>genistoids sensu lato</taxon>
        <taxon>core genistoids</taxon>
        <taxon>Genisteae</taxon>
        <taxon>Lupinus</taxon>
    </lineage>
</organism>
<evidence type="ECO:0000256" key="2">
    <source>
        <dbReference type="SAM" id="Phobius"/>
    </source>
</evidence>
<feature type="transmembrane region" description="Helical" evidence="2">
    <location>
        <begin position="53"/>
        <end position="79"/>
    </location>
</feature>
<dbReference type="EMBL" id="WOCE01000021">
    <property type="protein sequence ID" value="KAE9590039.1"/>
    <property type="molecule type" value="Genomic_DNA"/>
</dbReference>
<sequence>MLHREKCYHVTYACPRGPCLNCEKLKVIITMSSVRWNCCACWGSSKSSSTMKLFLFMMPLVVAVVVFVLGPNVSTWIFIGKRSFLWSSVNPSYLTSGDDLTTMEANVIFDERKKEGILQDNISNNQSNSNTPSVQQSVSA</sequence>
<gene>
    <name evidence="3" type="ORF">Lalb_Chr21g0315311</name>
</gene>
<proteinExistence type="predicted"/>
<evidence type="ECO:0000313" key="4">
    <source>
        <dbReference type="Proteomes" id="UP000447434"/>
    </source>
</evidence>
<keyword evidence="4" id="KW-1185">Reference proteome</keyword>
<dbReference type="Proteomes" id="UP000447434">
    <property type="component" value="Chromosome 21"/>
</dbReference>
<comment type="caution">
    <text evidence="3">The sequence shown here is derived from an EMBL/GenBank/DDBJ whole genome shotgun (WGS) entry which is preliminary data.</text>
</comment>
<protein>
    <submittedName>
        <fullName evidence="3">Uncharacterized protein</fullName>
    </submittedName>
</protein>
<keyword evidence="2" id="KW-1133">Transmembrane helix</keyword>
<feature type="region of interest" description="Disordered" evidence="1">
    <location>
        <begin position="120"/>
        <end position="140"/>
    </location>
</feature>
<evidence type="ECO:0000256" key="1">
    <source>
        <dbReference type="SAM" id="MobiDB-lite"/>
    </source>
</evidence>
<dbReference type="AlphaFoldDB" id="A0A6A4NRN4"/>
<accession>A0A6A4NRN4</accession>
<reference evidence="4" key="1">
    <citation type="journal article" date="2020" name="Nat. Commun.">
        <title>Genome sequence of the cluster root forming white lupin.</title>
        <authorList>
            <person name="Hufnagel B."/>
            <person name="Marques A."/>
            <person name="Soriano A."/>
            <person name="Marques L."/>
            <person name="Divol F."/>
            <person name="Doumas P."/>
            <person name="Sallet E."/>
            <person name="Mancinotti D."/>
            <person name="Carrere S."/>
            <person name="Marande W."/>
            <person name="Arribat S."/>
            <person name="Keller J."/>
            <person name="Huneau C."/>
            <person name="Blein T."/>
            <person name="Aime D."/>
            <person name="Laguerre M."/>
            <person name="Taylor J."/>
            <person name="Schubert V."/>
            <person name="Nelson M."/>
            <person name="Geu-Flores F."/>
            <person name="Crespi M."/>
            <person name="Gallardo-Guerrero K."/>
            <person name="Delaux P.-M."/>
            <person name="Salse J."/>
            <person name="Berges H."/>
            <person name="Guyot R."/>
            <person name="Gouzy J."/>
            <person name="Peret B."/>
        </authorList>
    </citation>
    <scope>NUCLEOTIDE SEQUENCE [LARGE SCALE GENOMIC DNA]</scope>
    <source>
        <strain evidence="4">cv. Amiga</strain>
    </source>
</reference>
<keyword evidence="2" id="KW-0472">Membrane</keyword>
<name>A0A6A4NRN4_LUPAL</name>